<dbReference type="AlphaFoldDB" id="A0A8J2JJV6"/>
<dbReference type="EMBL" id="CAJVCH010068836">
    <property type="protein sequence ID" value="CAG7720247.1"/>
    <property type="molecule type" value="Genomic_DNA"/>
</dbReference>
<keyword evidence="2" id="KW-1185">Reference proteome</keyword>
<gene>
    <name evidence="1" type="ORF">AFUS01_LOCUS9533</name>
</gene>
<evidence type="ECO:0000313" key="2">
    <source>
        <dbReference type="Proteomes" id="UP000708208"/>
    </source>
</evidence>
<feature type="non-terminal residue" evidence="1">
    <location>
        <position position="1"/>
    </location>
</feature>
<dbReference type="OrthoDB" id="4781at2759"/>
<name>A0A8J2JJV6_9HEXA</name>
<organism evidence="1 2">
    <name type="scientific">Allacma fusca</name>
    <dbReference type="NCBI Taxonomy" id="39272"/>
    <lineage>
        <taxon>Eukaryota</taxon>
        <taxon>Metazoa</taxon>
        <taxon>Ecdysozoa</taxon>
        <taxon>Arthropoda</taxon>
        <taxon>Hexapoda</taxon>
        <taxon>Collembola</taxon>
        <taxon>Symphypleona</taxon>
        <taxon>Sminthuridae</taxon>
        <taxon>Allacma</taxon>
    </lineage>
</organism>
<comment type="caution">
    <text evidence="1">The sequence shown here is derived from an EMBL/GenBank/DDBJ whole genome shotgun (WGS) entry which is preliminary data.</text>
</comment>
<dbReference type="Proteomes" id="UP000708208">
    <property type="component" value="Unassembled WGS sequence"/>
</dbReference>
<sequence>SYVEDGVLFIEPTFTESRFNSSFLYGGRITLGKTVEDSCSS</sequence>
<reference evidence="1" key="1">
    <citation type="submission" date="2021-06" db="EMBL/GenBank/DDBJ databases">
        <authorList>
            <person name="Hodson N. C."/>
            <person name="Mongue J. A."/>
            <person name="Jaron S. K."/>
        </authorList>
    </citation>
    <scope>NUCLEOTIDE SEQUENCE</scope>
</reference>
<protein>
    <submittedName>
        <fullName evidence="1">Uncharacterized protein</fullName>
    </submittedName>
</protein>
<proteinExistence type="predicted"/>
<accession>A0A8J2JJV6</accession>
<feature type="non-terminal residue" evidence="1">
    <location>
        <position position="41"/>
    </location>
</feature>
<evidence type="ECO:0000313" key="1">
    <source>
        <dbReference type="EMBL" id="CAG7720247.1"/>
    </source>
</evidence>